<dbReference type="InterPro" id="IPR035642">
    <property type="entry name" value="MraZ_N"/>
</dbReference>
<dbReference type="GO" id="GO:2000143">
    <property type="term" value="P:negative regulation of DNA-templated transcription initiation"/>
    <property type="evidence" value="ECO:0007669"/>
    <property type="project" value="TreeGrafter"/>
</dbReference>
<dbReference type="CDD" id="cd16321">
    <property type="entry name" value="MraZ_C"/>
    <property type="match status" value="1"/>
</dbReference>
<evidence type="ECO:0000313" key="10">
    <source>
        <dbReference type="Proteomes" id="UP000249688"/>
    </source>
</evidence>
<dbReference type="SUPFAM" id="SSF89447">
    <property type="entry name" value="AbrB/MazE/MraZ-like"/>
    <property type="match status" value="1"/>
</dbReference>
<comment type="caution">
    <text evidence="9">The sequence shown here is derived from an EMBL/GenBank/DDBJ whole genome shotgun (WGS) entry which is preliminary data.</text>
</comment>
<dbReference type="InterPro" id="IPR038619">
    <property type="entry name" value="MraZ_sf"/>
</dbReference>
<dbReference type="InterPro" id="IPR007159">
    <property type="entry name" value="SpoVT-AbrB_dom"/>
</dbReference>
<dbReference type="Proteomes" id="UP000249688">
    <property type="component" value="Unassembled WGS sequence"/>
</dbReference>
<keyword evidence="2 7" id="KW-0963">Cytoplasm</keyword>
<evidence type="ECO:0000259" key="8">
    <source>
        <dbReference type="PROSITE" id="PS51740"/>
    </source>
</evidence>
<evidence type="ECO:0000256" key="5">
    <source>
        <dbReference type="ARBA" id="ARBA00023125"/>
    </source>
</evidence>
<keyword evidence="3" id="KW-0677">Repeat</keyword>
<comment type="subcellular location">
    <subcellularLocation>
        <location evidence="7">Cytoplasm</location>
        <location evidence="7">Nucleoid</location>
    </subcellularLocation>
</comment>
<dbReference type="HAMAP" id="MF_01008">
    <property type="entry name" value="MraZ"/>
    <property type="match status" value="1"/>
</dbReference>
<dbReference type="PROSITE" id="PS51740">
    <property type="entry name" value="SPOVT_ABRB"/>
    <property type="match status" value="2"/>
</dbReference>
<evidence type="ECO:0000256" key="1">
    <source>
        <dbReference type="ARBA" id="ARBA00013860"/>
    </source>
</evidence>
<keyword evidence="5 7" id="KW-0238">DNA-binding</keyword>
<keyword evidence="10" id="KW-1185">Reference proteome</keyword>
<dbReference type="NCBIfam" id="NF001477">
    <property type="entry name" value="PRK00326.2-4"/>
    <property type="match status" value="1"/>
</dbReference>
<feature type="domain" description="SpoVT-AbrB" evidence="8">
    <location>
        <begin position="83"/>
        <end position="126"/>
    </location>
</feature>
<dbReference type="GO" id="GO:0003700">
    <property type="term" value="F:DNA-binding transcription factor activity"/>
    <property type="evidence" value="ECO:0007669"/>
    <property type="project" value="UniProtKB-UniRule"/>
</dbReference>
<gene>
    <name evidence="7" type="primary">mraZ</name>
    <name evidence="9" type="ORF">C8P66_108164</name>
</gene>
<dbReference type="PANTHER" id="PTHR34701:SF1">
    <property type="entry name" value="TRANSCRIPTIONAL REGULATOR MRAZ"/>
    <property type="match status" value="1"/>
</dbReference>
<dbReference type="OrthoDB" id="9807753at2"/>
<accession>A0A2W7IJK2</accession>
<keyword evidence="6 7" id="KW-0804">Transcription</keyword>
<dbReference type="AlphaFoldDB" id="A0A2W7IJK2"/>
<evidence type="ECO:0000256" key="6">
    <source>
        <dbReference type="ARBA" id="ARBA00023163"/>
    </source>
</evidence>
<evidence type="ECO:0000256" key="7">
    <source>
        <dbReference type="HAMAP-Rule" id="MF_01008"/>
    </source>
</evidence>
<keyword evidence="4 7" id="KW-0805">Transcription regulation</keyword>
<comment type="subunit">
    <text evidence="7">Forms oligomers.</text>
</comment>
<dbReference type="InterPro" id="IPR035644">
    <property type="entry name" value="MraZ_C"/>
</dbReference>
<dbReference type="Pfam" id="PF02381">
    <property type="entry name" value="MraZ"/>
    <property type="match status" value="2"/>
</dbReference>
<evidence type="ECO:0000313" key="9">
    <source>
        <dbReference type="EMBL" id="PZW46883.1"/>
    </source>
</evidence>
<dbReference type="EMBL" id="QKYU01000008">
    <property type="protein sequence ID" value="PZW46883.1"/>
    <property type="molecule type" value="Genomic_DNA"/>
</dbReference>
<evidence type="ECO:0000256" key="3">
    <source>
        <dbReference type="ARBA" id="ARBA00022737"/>
    </source>
</evidence>
<sequence length="142" mass="15484">MSAFLGTHAVKLDRKGRLSVPSAFRNALSRLGTEDLVLRPSRRLPCIEALPQPAFDAQARALDALDPFSEEREDLASELYSDAFPMRPDTEGRVTLPDTLAKHAALTDSLLCVGLGTHFQLWEPAAWAARSAALRTRSRGAA</sequence>
<proteinExistence type="inferred from homology"/>
<name>A0A2W7IJK2_9PROT</name>
<dbReference type="GO" id="GO:0005737">
    <property type="term" value="C:cytoplasm"/>
    <property type="evidence" value="ECO:0007669"/>
    <property type="project" value="UniProtKB-UniRule"/>
</dbReference>
<dbReference type="RefSeq" id="WP_111397900.1">
    <property type="nucleotide sequence ID" value="NZ_QKYU01000008.1"/>
</dbReference>
<reference evidence="9 10" key="1">
    <citation type="submission" date="2018-06" db="EMBL/GenBank/DDBJ databases">
        <title>Genomic Encyclopedia of Archaeal and Bacterial Type Strains, Phase II (KMG-II): from individual species to whole genera.</title>
        <authorList>
            <person name="Goeker M."/>
        </authorList>
    </citation>
    <scope>NUCLEOTIDE SEQUENCE [LARGE SCALE GENOMIC DNA]</scope>
    <source>
        <strain evidence="9 10">DSM 24525</strain>
    </source>
</reference>
<dbReference type="PANTHER" id="PTHR34701">
    <property type="entry name" value="TRANSCRIPTIONAL REGULATOR MRAZ"/>
    <property type="match status" value="1"/>
</dbReference>
<protein>
    <recommendedName>
        <fullName evidence="1 7">Transcriptional regulator MraZ</fullName>
    </recommendedName>
</protein>
<dbReference type="GO" id="GO:0000976">
    <property type="term" value="F:transcription cis-regulatory region binding"/>
    <property type="evidence" value="ECO:0007669"/>
    <property type="project" value="TreeGrafter"/>
</dbReference>
<dbReference type="GO" id="GO:0009295">
    <property type="term" value="C:nucleoid"/>
    <property type="evidence" value="ECO:0007669"/>
    <property type="project" value="UniProtKB-SubCell"/>
</dbReference>
<organism evidence="9 10">
    <name type="scientific">Humitalea rosea</name>
    <dbReference type="NCBI Taxonomy" id="990373"/>
    <lineage>
        <taxon>Bacteria</taxon>
        <taxon>Pseudomonadati</taxon>
        <taxon>Pseudomonadota</taxon>
        <taxon>Alphaproteobacteria</taxon>
        <taxon>Acetobacterales</taxon>
        <taxon>Roseomonadaceae</taxon>
        <taxon>Humitalea</taxon>
    </lineage>
</organism>
<dbReference type="CDD" id="cd16320">
    <property type="entry name" value="MraZ_N"/>
    <property type="match status" value="1"/>
</dbReference>
<dbReference type="InterPro" id="IPR037914">
    <property type="entry name" value="SpoVT-AbrB_sf"/>
</dbReference>
<feature type="domain" description="SpoVT-AbrB" evidence="8">
    <location>
        <begin position="7"/>
        <end position="54"/>
    </location>
</feature>
<dbReference type="InterPro" id="IPR003444">
    <property type="entry name" value="MraZ"/>
</dbReference>
<dbReference type="Gene3D" id="3.40.1550.20">
    <property type="entry name" value="Transcriptional regulator MraZ domain"/>
    <property type="match status" value="1"/>
</dbReference>
<evidence type="ECO:0000256" key="4">
    <source>
        <dbReference type="ARBA" id="ARBA00023015"/>
    </source>
</evidence>
<comment type="similarity">
    <text evidence="7">Belongs to the MraZ family.</text>
</comment>
<evidence type="ECO:0000256" key="2">
    <source>
        <dbReference type="ARBA" id="ARBA00022490"/>
    </source>
</evidence>
<dbReference type="InterPro" id="IPR020603">
    <property type="entry name" value="MraZ_dom"/>
</dbReference>